<keyword evidence="4" id="KW-1185">Reference proteome</keyword>
<feature type="transmembrane region" description="Helical" evidence="2">
    <location>
        <begin position="41"/>
        <end position="58"/>
    </location>
</feature>
<gene>
    <name evidence="3" type="ORF">ACFSKP_14430</name>
</gene>
<evidence type="ECO:0000313" key="3">
    <source>
        <dbReference type="EMBL" id="MFD2247461.1"/>
    </source>
</evidence>
<dbReference type="RefSeq" id="WP_250430393.1">
    <property type="nucleotide sequence ID" value="NZ_JALPRR010000003.1"/>
</dbReference>
<keyword evidence="2" id="KW-1133">Transmembrane helix</keyword>
<sequence length="88" mass="9199">MENTSLLGLVQNPTSLADIINDPAKKGMEFYQGLSVREKQYILFAAAAGLIGYAIYLGRQESGAYTSSSSGGSSTTGGNANTSDKSKQ</sequence>
<keyword evidence="2" id="KW-0472">Membrane</keyword>
<organism evidence="3 4">
    <name type="scientific">Pontibacter ruber</name>
    <dbReference type="NCBI Taxonomy" id="1343895"/>
    <lineage>
        <taxon>Bacteria</taxon>
        <taxon>Pseudomonadati</taxon>
        <taxon>Bacteroidota</taxon>
        <taxon>Cytophagia</taxon>
        <taxon>Cytophagales</taxon>
        <taxon>Hymenobacteraceae</taxon>
        <taxon>Pontibacter</taxon>
    </lineage>
</organism>
<comment type="caution">
    <text evidence="3">The sequence shown here is derived from an EMBL/GenBank/DDBJ whole genome shotgun (WGS) entry which is preliminary data.</text>
</comment>
<feature type="region of interest" description="Disordered" evidence="1">
    <location>
        <begin position="63"/>
        <end position="88"/>
    </location>
</feature>
<accession>A0ABW5CYG8</accession>
<evidence type="ECO:0000256" key="1">
    <source>
        <dbReference type="SAM" id="MobiDB-lite"/>
    </source>
</evidence>
<evidence type="ECO:0000256" key="2">
    <source>
        <dbReference type="SAM" id="Phobius"/>
    </source>
</evidence>
<proteinExistence type="predicted"/>
<reference evidence="4" key="1">
    <citation type="journal article" date="2019" name="Int. J. Syst. Evol. Microbiol.">
        <title>The Global Catalogue of Microorganisms (GCM) 10K type strain sequencing project: providing services to taxonomists for standard genome sequencing and annotation.</title>
        <authorList>
            <consortium name="The Broad Institute Genomics Platform"/>
            <consortium name="The Broad Institute Genome Sequencing Center for Infectious Disease"/>
            <person name="Wu L."/>
            <person name="Ma J."/>
        </authorList>
    </citation>
    <scope>NUCLEOTIDE SEQUENCE [LARGE SCALE GENOMIC DNA]</scope>
    <source>
        <strain evidence="4">CGMCC 4.1782</strain>
    </source>
</reference>
<keyword evidence="2" id="KW-0812">Transmembrane</keyword>
<name>A0ABW5CYG8_9BACT</name>
<protein>
    <submittedName>
        <fullName evidence="3">Uncharacterized protein</fullName>
    </submittedName>
</protein>
<evidence type="ECO:0000313" key="4">
    <source>
        <dbReference type="Proteomes" id="UP001597374"/>
    </source>
</evidence>
<dbReference type="Proteomes" id="UP001597374">
    <property type="component" value="Unassembled WGS sequence"/>
</dbReference>
<dbReference type="EMBL" id="JBHUIM010000002">
    <property type="protein sequence ID" value="MFD2247461.1"/>
    <property type="molecule type" value="Genomic_DNA"/>
</dbReference>